<evidence type="ECO:0000256" key="1">
    <source>
        <dbReference type="SAM" id="Phobius"/>
    </source>
</evidence>
<sequence length="70" mass="8026">MPSSVCFVFDYTKKITAFQYAHCTMCKFMILTKKAVSFRILVGVKATAYVWAFMAFSRRSILPLGFVEVK</sequence>
<keyword evidence="1" id="KW-0812">Transmembrane</keyword>
<name>A0A3G1SS86_KLEPN</name>
<keyword evidence="2" id="KW-0614">Plasmid</keyword>
<evidence type="ECO:0000313" key="2">
    <source>
        <dbReference type="EMBL" id="AXQ86081.1"/>
    </source>
</evidence>
<dbReference type="AlphaFoldDB" id="A0A3G1SS86"/>
<reference evidence="2" key="1">
    <citation type="submission" date="2018-07" db="EMBL/GenBank/DDBJ databases">
        <title>Small IncQ1 and Col-like plasmids harbouring blaKPC-2 gene and a novel non-Tn4401 element (NTEKPC-IId) in Klebsiella pneumoniae Clonal Group 258.</title>
        <authorList>
            <person name="Cerdeira L.T."/>
            <person name="Lam M.M.C."/>
            <person name="Wyres K.L."/>
            <person name="Wick R.R."/>
            <person name="Judd L.M."/>
            <person name="Lopes R."/>
            <person name="Ribas R.M."/>
            <person name="Morais M.M."/>
            <person name="Holt K.E."/>
            <person name="Lincopan N."/>
        </authorList>
    </citation>
    <scope>NUCLEOTIDE SEQUENCE</scope>
    <source>
        <strain evidence="2">KPN535</strain>
        <plasmid evidence="2">pKPN535a</plasmid>
    </source>
</reference>
<geneLocation type="plasmid" evidence="2">
    <name>pKPN535a</name>
</geneLocation>
<proteinExistence type="predicted"/>
<organism evidence="2">
    <name type="scientific">Klebsiella pneumoniae</name>
    <dbReference type="NCBI Taxonomy" id="573"/>
    <lineage>
        <taxon>Bacteria</taxon>
        <taxon>Pseudomonadati</taxon>
        <taxon>Pseudomonadota</taxon>
        <taxon>Gammaproteobacteria</taxon>
        <taxon>Enterobacterales</taxon>
        <taxon>Enterobacteriaceae</taxon>
        <taxon>Klebsiella/Raoultella group</taxon>
        <taxon>Klebsiella</taxon>
        <taxon>Klebsiella pneumoniae complex</taxon>
    </lineage>
</organism>
<protein>
    <submittedName>
        <fullName evidence="2">Uncharacterized protein</fullName>
    </submittedName>
</protein>
<keyword evidence="1" id="KW-0472">Membrane</keyword>
<gene>
    <name evidence="2" type="ORF">pKPN535a_014</name>
</gene>
<keyword evidence="1" id="KW-1133">Transmembrane helix</keyword>
<accession>A0A3G1SS86</accession>
<feature type="transmembrane region" description="Helical" evidence="1">
    <location>
        <begin position="36"/>
        <end position="56"/>
    </location>
</feature>
<dbReference type="EMBL" id="MH595533">
    <property type="protein sequence ID" value="AXQ86081.1"/>
    <property type="molecule type" value="Genomic_DNA"/>
</dbReference>